<sequence>MQDLGDLREGYYNTAELINTALWIEEDCKALNLKGIGTNLGCYGSIVPDAENLGTLVQIARQIEARIGRPLDWVSGGSTTTLPLIHDGSIVSGINHVRIGDAIFLRDMELYYDYHFEGMHDDAIILEAEIVELKTKPSHPVGTITLDAFNNRPVYEDIGEHQRALLAVGRQDIGDMMKLLPEDEGIRLIGGSSDHTIIDVTNAEGSYQVGDILRFKLQYEHIVFASASIYVVKVFE</sequence>
<gene>
    <name evidence="1" type="ORF">CL176_09490</name>
</gene>
<dbReference type="Gene3D" id="3.20.20.10">
    <property type="entry name" value="Alanine racemase"/>
    <property type="match status" value="1"/>
</dbReference>
<reference evidence="1 2" key="1">
    <citation type="submission" date="2017-09" db="EMBL/GenBank/DDBJ databases">
        <title>Complete genome sequence of Oxytococcus suis strain ZY16052.</title>
        <authorList>
            <person name="Li F."/>
        </authorList>
    </citation>
    <scope>NUCLEOTIDE SEQUENCE [LARGE SCALE GENOMIC DNA]</scope>
    <source>
        <strain evidence="1 2">ZY16052</strain>
    </source>
</reference>
<dbReference type="KEGG" id="abae:CL176_09490"/>
<evidence type="ECO:0000313" key="1">
    <source>
        <dbReference type="EMBL" id="AXY26212.1"/>
    </source>
</evidence>
<evidence type="ECO:0000313" key="2">
    <source>
        <dbReference type="Proteomes" id="UP000263232"/>
    </source>
</evidence>
<dbReference type="GO" id="GO:0005829">
    <property type="term" value="C:cytosol"/>
    <property type="evidence" value="ECO:0007669"/>
    <property type="project" value="TreeGrafter"/>
</dbReference>
<name>A0A347WMA5_9LACT</name>
<evidence type="ECO:0008006" key="3">
    <source>
        <dbReference type="Google" id="ProtNLM"/>
    </source>
</evidence>
<proteinExistence type="predicted"/>
<dbReference type="RefSeq" id="WP_118991107.1">
    <property type="nucleotide sequence ID" value="NZ_CP023434.1"/>
</dbReference>
<dbReference type="GO" id="GO:0030170">
    <property type="term" value="F:pyridoxal phosphate binding"/>
    <property type="evidence" value="ECO:0007669"/>
    <property type="project" value="TreeGrafter"/>
</dbReference>
<dbReference type="SUPFAM" id="SSF51419">
    <property type="entry name" value="PLP-binding barrel"/>
    <property type="match status" value="1"/>
</dbReference>
<keyword evidence="2" id="KW-1185">Reference proteome</keyword>
<dbReference type="Proteomes" id="UP000263232">
    <property type="component" value="Chromosome"/>
</dbReference>
<dbReference type="OrthoDB" id="504078at2"/>
<dbReference type="PANTHER" id="PTHR30511:SF3">
    <property type="entry name" value="LYSINE RACEMASE"/>
    <property type="match status" value="1"/>
</dbReference>
<dbReference type="AlphaFoldDB" id="A0A347WMA5"/>
<organism evidence="1 2">
    <name type="scientific">Suicoccus acidiformans</name>
    <dbReference type="NCBI Taxonomy" id="2036206"/>
    <lineage>
        <taxon>Bacteria</taxon>
        <taxon>Bacillati</taxon>
        <taxon>Bacillota</taxon>
        <taxon>Bacilli</taxon>
        <taxon>Lactobacillales</taxon>
        <taxon>Aerococcaceae</taxon>
        <taxon>Suicoccus</taxon>
    </lineage>
</organism>
<dbReference type="InterPro" id="IPR029066">
    <property type="entry name" value="PLP-binding_barrel"/>
</dbReference>
<dbReference type="PANTHER" id="PTHR30511">
    <property type="entry name" value="ALANINE RACEMASE"/>
    <property type="match status" value="1"/>
</dbReference>
<dbReference type="GO" id="GO:0008784">
    <property type="term" value="F:alanine racemase activity"/>
    <property type="evidence" value="ECO:0007669"/>
    <property type="project" value="TreeGrafter"/>
</dbReference>
<dbReference type="EMBL" id="CP023434">
    <property type="protein sequence ID" value="AXY26212.1"/>
    <property type="molecule type" value="Genomic_DNA"/>
</dbReference>
<protein>
    <recommendedName>
        <fullName evidence="3">Alanine racemase N-terminal domain-containing protein</fullName>
    </recommendedName>
</protein>
<accession>A0A347WMA5</accession>
<dbReference type="InterPro" id="IPR000821">
    <property type="entry name" value="Ala_racemase"/>
</dbReference>